<reference evidence="3" key="1">
    <citation type="submission" date="2017-02" db="UniProtKB">
        <authorList>
            <consortium name="WormBaseParasite"/>
        </authorList>
    </citation>
    <scope>IDENTIFICATION</scope>
</reference>
<dbReference type="EMBL" id="UYSL01024150">
    <property type="protein sequence ID" value="VDL83140.1"/>
    <property type="molecule type" value="Genomic_DNA"/>
</dbReference>
<accession>A0A0N4YQ83</accession>
<name>A0A0N4YQ83_NIPBR</name>
<proteinExistence type="predicted"/>
<evidence type="ECO:0000313" key="1">
    <source>
        <dbReference type="EMBL" id="VDL83140.1"/>
    </source>
</evidence>
<evidence type="ECO:0000313" key="3">
    <source>
        <dbReference type="WBParaSite" id="NBR_0001940501-mRNA-1"/>
    </source>
</evidence>
<reference evidence="1 2" key="2">
    <citation type="submission" date="2018-11" db="EMBL/GenBank/DDBJ databases">
        <authorList>
            <consortium name="Pathogen Informatics"/>
        </authorList>
    </citation>
    <scope>NUCLEOTIDE SEQUENCE [LARGE SCALE GENOMIC DNA]</scope>
</reference>
<sequence>MHYWYLQRFLDSSLVIFVHEELRGRRTTLAQLVADNGEKNPFAENSLECLEDESYNRPDSVACENSSTISDWSLKPPQPEEHHPWSYLKHVVIILALILAIHRIRRHL</sequence>
<dbReference type="Proteomes" id="UP000271162">
    <property type="component" value="Unassembled WGS sequence"/>
</dbReference>
<evidence type="ECO:0000313" key="2">
    <source>
        <dbReference type="Proteomes" id="UP000271162"/>
    </source>
</evidence>
<protein>
    <submittedName>
        <fullName evidence="1 3">Uncharacterized protein</fullName>
    </submittedName>
</protein>
<dbReference type="WBParaSite" id="NBR_0001940501-mRNA-1">
    <property type="protein sequence ID" value="NBR_0001940501-mRNA-1"/>
    <property type="gene ID" value="NBR_0001940501"/>
</dbReference>
<organism evidence="3">
    <name type="scientific">Nippostrongylus brasiliensis</name>
    <name type="common">Rat hookworm</name>
    <dbReference type="NCBI Taxonomy" id="27835"/>
    <lineage>
        <taxon>Eukaryota</taxon>
        <taxon>Metazoa</taxon>
        <taxon>Ecdysozoa</taxon>
        <taxon>Nematoda</taxon>
        <taxon>Chromadorea</taxon>
        <taxon>Rhabditida</taxon>
        <taxon>Rhabditina</taxon>
        <taxon>Rhabditomorpha</taxon>
        <taxon>Strongyloidea</taxon>
        <taxon>Heligmosomidae</taxon>
        <taxon>Nippostrongylus</taxon>
    </lineage>
</organism>
<keyword evidence="2" id="KW-1185">Reference proteome</keyword>
<dbReference type="AlphaFoldDB" id="A0A0N4YQ83"/>
<gene>
    <name evidence="1" type="ORF">NBR_LOCUS19406</name>
</gene>